<evidence type="ECO:0000256" key="2">
    <source>
        <dbReference type="ARBA" id="ARBA00023002"/>
    </source>
</evidence>
<dbReference type="EMBL" id="CP008947">
    <property type="protein sequence ID" value="AII08027.1"/>
    <property type="molecule type" value="Genomic_DNA"/>
</dbReference>
<dbReference type="InterPro" id="IPR036291">
    <property type="entry name" value="NAD(P)-bd_dom_sf"/>
</dbReference>
<dbReference type="AlphaFoldDB" id="A0A076ES10"/>
<evidence type="ECO:0000256" key="1">
    <source>
        <dbReference type="ARBA" id="ARBA00006484"/>
    </source>
</evidence>
<dbReference type="SUPFAM" id="SSF51735">
    <property type="entry name" value="NAD(P)-binding Rossmann-fold domains"/>
    <property type="match status" value="1"/>
</dbReference>
<proteinExistence type="inferred from homology"/>
<dbReference type="Pfam" id="PF13561">
    <property type="entry name" value="adh_short_C2"/>
    <property type="match status" value="1"/>
</dbReference>
<name>A0A076ES10_RHOOP</name>
<dbReference type="PRINTS" id="PR00080">
    <property type="entry name" value="SDRFAMILY"/>
</dbReference>
<gene>
    <name evidence="3" type="ORF">EP51_26720</name>
</gene>
<reference evidence="3 4" key="1">
    <citation type="submission" date="2014-07" db="EMBL/GenBank/DDBJ databases">
        <title>Genome Sequence of Rhodococcus opacus Strain R7, a Biodegrader of Mono- and Polycyclic Aromatic Hydrocarbons.</title>
        <authorList>
            <person name="Di Gennaro P."/>
            <person name="Zampolli J."/>
            <person name="Presti I."/>
            <person name="Cappelletti M."/>
            <person name="D'Ursi P."/>
            <person name="Orro A."/>
            <person name="Mezzelani A."/>
            <person name="Milanesi L."/>
        </authorList>
    </citation>
    <scope>NUCLEOTIDE SEQUENCE [LARGE SCALE GENOMIC DNA]</scope>
    <source>
        <strain evidence="3 4">R7</strain>
    </source>
</reference>
<keyword evidence="2" id="KW-0560">Oxidoreductase</keyword>
<evidence type="ECO:0000313" key="4">
    <source>
        <dbReference type="Proteomes" id="UP000028488"/>
    </source>
</evidence>
<accession>A0A076ES10</accession>
<dbReference type="eggNOG" id="COG1028">
    <property type="taxonomic scope" value="Bacteria"/>
</dbReference>
<evidence type="ECO:0000313" key="3">
    <source>
        <dbReference type="EMBL" id="AII08027.1"/>
    </source>
</evidence>
<protein>
    <submittedName>
        <fullName evidence="3">Oxidoreductase</fullName>
    </submittedName>
</protein>
<dbReference type="PROSITE" id="PS00061">
    <property type="entry name" value="ADH_SHORT"/>
    <property type="match status" value="1"/>
</dbReference>
<dbReference type="InterPro" id="IPR002347">
    <property type="entry name" value="SDR_fam"/>
</dbReference>
<organism evidence="3 4">
    <name type="scientific">Rhodococcus opacus</name>
    <name type="common">Nocardia opaca</name>
    <dbReference type="NCBI Taxonomy" id="37919"/>
    <lineage>
        <taxon>Bacteria</taxon>
        <taxon>Bacillati</taxon>
        <taxon>Actinomycetota</taxon>
        <taxon>Actinomycetes</taxon>
        <taxon>Mycobacteriales</taxon>
        <taxon>Nocardiaceae</taxon>
        <taxon>Rhodococcus</taxon>
    </lineage>
</organism>
<dbReference type="InterPro" id="IPR020904">
    <property type="entry name" value="Sc_DH/Rdtase_CS"/>
</dbReference>
<dbReference type="RefSeq" id="WP_128640889.1">
    <property type="nucleotide sequence ID" value="NZ_CP008947.1"/>
</dbReference>
<dbReference type="Gene3D" id="3.40.50.720">
    <property type="entry name" value="NAD(P)-binding Rossmann-like Domain"/>
    <property type="match status" value="1"/>
</dbReference>
<dbReference type="PANTHER" id="PTHR42760">
    <property type="entry name" value="SHORT-CHAIN DEHYDROGENASES/REDUCTASES FAMILY MEMBER"/>
    <property type="match status" value="1"/>
</dbReference>
<dbReference type="PANTHER" id="PTHR42760:SF133">
    <property type="entry name" value="3-OXOACYL-[ACYL-CARRIER-PROTEIN] REDUCTASE"/>
    <property type="match status" value="1"/>
</dbReference>
<dbReference type="GO" id="GO:0016616">
    <property type="term" value="F:oxidoreductase activity, acting on the CH-OH group of donors, NAD or NADP as acceptor"/>
    <property type="evidence" value="ECO:0007669"/>
    <property type="project" value="TreeGrafter"/>
</dbReference>
<dbReference type="Proteomes" id="UP000028488">
    <property type="component" value="Chromosome"/>
</dbReference>
<dbReference type="PRINTS" id="PR00081">
    <property type="entry name" value="GDHRDH"/>
</dbReference>
<dbReference type="FunFam" id="3.40.50.720:FF:000084">
    <property type="entry name" value="Short-chain dehydrogenase reductase"/>
    <property type="match status" value="1"/>
</dbReference>
<comment type="similarity">
    <text evidence="1">Belongs to the short-chain dehydrogenases/reductases (SDR) family.</text>
</comment>
<sequence length="268" mass="27303">MTEDAGVGSLKGTVAVVTGGASPHGIGRATARLLVARGAHVVVGDVQDDAGQALEAELGHSLIYRHLDVSREADWASLMDAVIDRFGNVTALVSCAGIALDGTIESTPMADHDRVIAIDQTGVWLGIRAVAPSMRSAGGGSIVNISSVAGAVGQPCLGSYSAAKWAVRGITRQAASELADSGIRVNTVLPGFIDTMMGGQGADQRESLRLNKGHSGATVPMGRIGEPEEVARLVAFLVSAESSYCTGADFVIDGGLLAGPLAEAADWG</sequence>